<evidence type="ECO:0008006" key="3">
    <source>
        <dbReference type="Google" id="ProtNLM"/>
    </source>
</evidence>
<evidence type="ECO:0000313" key="2">
    <source>
        <dbReference type="Proteomes" id="UP000245720"/>
    </source>
</evidence>
<dbReference type="AlphaFoldDB" id="A0A315YM10"/>
<organism evidence="1 2">
    <name type="scientific">Ruminococcus flavefaciens</name>
    <dbReference type="NCBI Taxonomy" id="1265"/>
    <lineage>
        <taxon>Bacteria</taxon>
        <taxon>Bacillati</taxon>
        <taxon>Bacillota</taxon>
        <taxon>Clostridia</taxon>
        <taxon>Eubacteriales</taxon>
        <taxon>Oscillospiraceae</taxon>
        <taxon>Ruminococcus</taxon>
    </lineage>
</organism>
<protein>
    <recommendedName>
        <fullName evidence="3">Helix-turn-helix type 11 domain-containing protein</fullName>
    </recommendedName>
</protein>
<dbReference type="RefSeq" id="WP_109726544.1">
    <property type="nucleotide sequence ID" value="NZ_QGDI01000006.1"/>
</dbReference>
<evidence type="ECO:0000313" key="1">
    <source>
        <dbReference type="EMBL" id="PWJ12696.1"/>
    </source>
</evidence>
<sequence length="97" mass="10864">MFNIVDFLPVGEENAITMTELAIILNCSKREARALIYEARCKGAVICSSPDSAKGGYFLPKNNDEVRRFIMFAEHRINSTKEATRSAKKFLKKGGFS</sequence>
<gene>
    <name evidence="1" type="ORF">IE37_01781</name>
</gene>
<reference evidence="1 2" key="1">
    <citation type="submission" date="2018-05" db="EMBL/GenBank/DDBJ databases">
        <title>The Hungate 1000. A catalogue of reference genomes from the rumen microbiome.</title>
        <authorList>
            <person name="Kelly W."/>
        </authorList>
    </citation>
    <scope>NUCLEOTIDE SEQUENCE [LARGE SCALE GENOMIC DNA]</scope>
    <source>
        <strain evidence="1 2">SAb67</strain>
    </source>
</reference>
<dbReference type="OrthoDB" id="1854361at2"/>
<name>A0A315YM10_RUMFL</name>
<dbReference type="EMBL" id="QGDI01000006">
    <property type="protein sequence ID" value="PWJ12696.1"/>
    <property type="molecule type" value="Genomic_DNA"/>
</dbReference>
<dbReference type="Proteomes" id="UP000245720">
    <property type="component" value="Unassembled WGS sequence"/>
</dbReference>
<comment type="caution">
    <text evidence="1">The sequence shown here is derived from an EMBL/GenBank/DDBJ whole genome shotgun (WGS) entry which is preliminary data.</text>
</comment>
<accession>A0A315YM10</accession>
<proteinExistence type="predicted"/>